<organism evidence="1 2">
    <name type="scientific">Leptospira interrogans serovar Copenhageni str. LT2050</name>
    <dbReference type="NCBI Taxonomy" id="1001598"/>
    <lineage>
        <taxon>Bacteria</taxon>
        <taxon>Pseudomonadati</taxon>
        <taxon>Spirochaetota</taxon>
        <taxon>Spirochaetia</taxon>
        <taxon>Leptospirales</taxon>
        <taxon>Leptospiraceae</taxon>
        <taxon>Leptospira</taxon>
    </lineage>
</organism>
<evidence type="ECO:0000313" key="1">
    <source>
        <dbReference type="EMBL" id="EMG21327.1"/>
    </source>
</evidence>
<reference evidence="1 2" key="1">
    <citation type="submission" date="2013-02" db="EMBL/GenBank/DDBJ databases">
        <authorList>
            <person name="Harkins D.M."/>
            <person name="Durkin A.S."/>
            <person name="Brinkac L.M."/>
            <person name="Haft D.H."/>
            <person name="Selengut J.D."/>
            <person name="Sanka R."/>
            <person name="DePew J."/>
            <person name="Purushe J."/>
            <person name="Tulsiani S.M."/>
            <person name="Graham G.C."/>
            <person name="Burns M.-A."/>
            <person name="Dohnt M.F."/>
            <person name="Smythe L.D."/>
            <person name="McKay D.B."/>
            <person name="Craig S.B."/>
            <person name="Vinetz J.M."/>
            <person name="Sutton G.G."/>
            <person name="Nierman W.C."/>
            <person name="Fouts D.E."/>
        </authorList>
    </citation>
    <scope>NUCLEOTIDE SEQUENCE [LARGE SCALE GENOMIC DNA]</scope>
    <source>
        <strain evidence="1 2">LT2050</strain>
    </source>
</reference>
<sequence length="49" mass="5871">MTYTFVSEKWGHESKKNYYSFLYLLPFVSCQEYVNKNVIPLVNSLFSVR</sequence>
<comment type="caution">
    <text evidence="1">The sequence shown here is derived from an EMBL/GenBank/DDBJ whole genome shotgun (WGS) entry which is preliminary data.</text>
</comment>
<dbReference type="Proteomes" id="UP000011778">
    <property type="component" value="Unassembled WGS sequence"/>
</dbReference>
<dbReference type="EMBL" id="AFMD02000329">
    <property type="protein sequence ID" value="EMG21327.1"/>
    <property type="molecule type" value="Genomic_DNA"/>
</dbReference>
<evidence type="ECO:0000313" key="2">
    <source>
        <dbReference type="Proteomes" id="UP000011778"/>
    </source>
</evidence>
<protein>
    <submittedName>
        <fullName evidence="1">Uncharacterized protein</fullName>
    </submittedName>
</protein>
<name>M3IKZ8_LEPIT</name>
<dbReference type="AlphaFoldDB" id="M3IKZ8"/>
<proteinExistence type="predicted"/>
<accession>M3IKZ8</accession>
<gene>
    <name evidence="1" type="ORF">LEP1GSC150_1878</name>
</gene>